<keyword evidence="1" id="KW-0067">ATP-binding</keyword>
<dbReference type="RefSeq" id="WP_311982029.1">
    <property type="nucleotide sequence ID" value="NZ_JARQAG010000005.1"/>
</dbReference>
<dbReference type="Pfam" id="PF13589">
    <property type="entry name" value="HATPase_c_3"/>
    <property type="match status" value="1"/>
</dbReference>
<reference evidence="1" key="1">
    <citation type="submission" date="2023-03" db="EMBL/GenBank/DDBJ databases">
        <authorList>
            <person name="Shen W."/>
            <person name="Cai J."/>
        </authorList>
    </citation>
    <scope>NUCLEOTIDE SEQUENCE</scope>
    <source>
        <strain evidence="1">P82-2</strain>
    </source>
</reference>
<gene>
    <name evidence="1" type="ORF">P7G31_04800</name>
</gene>
<dbReference type="EMBL" id="JARQAG010000005">
    <property type="protein sequence ID" value="MDT2731567.1"/>
    <property type="molecule type" value="Genomic_DNA"/>
</dbReference>
<dbReference type="AlphaFoldDB" id="A0AAE4HVK3"/>
<protein>
    <submittedName>
        <fullName evidence="1">ATP-binding protein</fullName>
    </submittedName>
</protein>
<evidence type="ECO:0000313" key="1">
    <source>
        <dbReference type="EMBL" id="MDT2731567.1"/>
    </source>
</evidence>
<dbReference type="Proteomes" id="UP001180515">
    <property type="component" value="Unassembled WGS sequence"/>
</dbReference>
<name>A0AAE4HVK3_9STRE</name>
<dbReference type="SUPFAM" id="SSF55874">
    <property type="entry name" value="ATPase domain of HSP90 chaperone/DNA topoisomerase II/histidine kinase"/>
    <property type="match status" value="1"/>
</dbReference>
<proteinExistence type="predicted"/>
<organism evidence="1 2">
    <name type="scientific">Streptococcus parauberis</name>
    <dbReference type="NCBI Taxonomy" id="1348"/>
    <lineage>
        <taxon>Bacteria</taxon>
        <taxon>Bacillati</taxon>
        <taxon>Bacillota</taxon>
        <taxon>Bacilli</taxon>
        <taxon>Lactobacillales</taxon>
        <taxon>Streptococcaceae</taxon>
        <taxon>Streptococcus</taxon>
    </lineage>
</organism>
<sequence>MTSLKFSVANNAVTHLGRNLYSTTPPALAELVANSYDAYATDVKIELSNSSILIIDNGKGLDFQELEDKYAVIGSEKKEENPLKKLSFRKPMGKKGIGKLAAFSLGNKYTVYSKSVGFEKWLTFTLSYHDMIDTDVYSVDVSEVDLPNDLSHFNKYSSGFILKITEVRRKITTSTKNNIIKQLSRRFYINQHETDFHLSINDEQLVLDCNSYYEKMEYVLYFGIADKDKIKQQFSEAKKIECYDSDENLKEYFEKLQINGWMGTTSKPKDLKNEDGASFANVIVLANGKIADENILESKSNARIANNYLVGEIIADKFIADLEDPITSSRQGLDDSIPEVEEFIDKLDVIRKYVIEQWDDMRLANAVGNLPSRIKENKSYKDWMAGLSKSQKKINNNLLDLLSTRLDDDAKVNDHEVDSMVTSICTVINNIEADDLIVNFDTESDSTTQLNLLFKLMDNIAKTEDLNHANLIKKRLAAIENLEKLMSASNTPEKLFENHLSDNPWLIMPYWNIDRNRNSDAEYLKNQKYFLLDKGNNDFKRNFLDILIQVAEEKYPVLVELKKNTPIGHAKVTYSDIYNQVTNYRRAIIQKTPNLASIDEKDIKVIFILSEDTGLPGSGNSIEISIDEKRMLESMNISILKYNKILSEAKKMYQEHLNYQKEAKLLPDLNMYYN</sequence>
<keyword evidence="1" id="KW-0547">Nucleotide-binding</keyword>
<evidence type="ECO:0000313" key="2">
    <source>
        <dbReference type="Proteomes" id="UP001180515"/>
    </source>
</evidence>
<dbReference type="Gene3D" id="3.30.565.10">
    <property type="entry name" value="Histidine kinase-like ATPase, C-terminal domain"/>
    <property type="match status" value="1"/>
</dbReference>
<dbReference type="InterPro" id="IPR036890">
    <property type="entry name" value="HATPase_C_sf"/>
</dbReference>
<dbReference type="GO" id="GO:0005524">
    <property type="term" value="F:ATP binding"/>
    <property type="evidence" value="ECO:0007669"/>
    <property type="project" value="UniProtKB-KW"/>
</dbReference>
<comment type="caution">
    <text evidence="1">The sequence shown here is derived from an EMBL/GenBank/DDBJ whole genome shotgun (WGS) entry which is preliminary data.</text>
</comment>
<accession>A0AAE4HVK3</accession>